<dbReference type="EMBL" id="JAUESC010000004">
    <property type="protein sequence ID" value="KAK0597166.1"/>
    <property type="molecule type" value="Genomic_DNA"/>
</dbReference>
<dbReference type="AlphaFoldDB" id="A0AA39SFW7"/>
<proteinExistence type="predicted"/>
<evidence type="ECO:0000313" key="2">
    <source>
        <dbReference type="Proteomes" id="UP001168877"/>
    </source>
</evidence>
<dbReference type="Proteomes" id="UP001168877">
    <property type="component" value="Unassembled WGS sequence"/>
</dbReference>
<sequence length="95" mass="10639">MDWSDAYTNCVISQTGKNITKLPEMHGGLKCVCQNETDSKCNEWGIFKDAFESGILEVNKSLPENCYIVSDGAYKILAVLVKTSNQVAIFWKMLL</sequence>
<comment type="caution">
    <text evidence="1">The sequence shown here is derived from an EMBL/GenBank/DDBJ whole genome shotgun (WGS) entry which is preliminary data.</text>
</comment>
<accession>A0AA39SFW7</accession>
<organism evidence="1 2">
    <name type="scientific">Acer saccharum</name>
    <name type="common">Sugar maple</name>
    <dbReference type="NCBI Taxonomy" id="4024"/>
    <lineage>
        <taxon>Eukaryota</taxon>
        <taxon>Viridiplantae</taxon>
        <taxon>Streptophyta</taxon>
        <taxon>Embryophyta</taxon>
        <taxon>Tracheophyta</taxon>
        <taxon>Spermatophyta</taxon>
        <taxon>Magnoliopsida</taxon>
        <taxon>eudicotyledons</taxon>
        <taxon>Gunneridae</taxon>
        <taxon>Pentapetalae</taxon>
        <taxon>rosids</taxon>
        <taxon>malvids</taxon>
        <taxon>Sapindales</taxon>
        <taxon>Sapindaceae</taxon>
        <taxon>Hippocastanoideae</taxon>
        <taxon>Acereae</taxon>
        <taxon>Acer</taxon>
    </lineage>
</organism>
<reference evidence="1" key="2">
    <citation type="submission" date="2023-06" db="EMBL/GenBank/DDBJ databases">
        <authorList>
            <person name="Swenson N.G."/>
            <person name="Wegrzyn J.L."/>
            <person name="Mcevoy S.L."/>
        </authorList>
    </citation>
    <scope>NUCLEOTIDE SEQUENCE</scope>
    <source>
        <strain evidence="1">NS2018</strain>
        <tissue evidence="1">Leaf</tissue>
    </source>
</reference>
<evidence type="ECO:0000313" key="1">
    <source>
        <dbReference type="EMBL" id="KAK0597166.1"/>
    </source>
</evidence>
<protein>
    <submittedName>
        <fullName evidence="1">Uncharacterized protein</fullName>
    </submittedName>
</protein>
<name>A0AA39SFW7_ACESA</name>
<gene>
    <name evidence="1" type="ORF">LWI29_022442</name>
</gene>
<reference evidence="1" key="1">
    <citation type="journal article" date="2022" name="Plant J.">
        <title>Strategies of tolerance reflected in two North American maple genomes.</title>
        <authorList>
            <person name="McEvoy S.L."/>
            <person name="Sezen U.U."/>
            <person name="Trouern-Trend A."/>
            <person name="McMahon S.M."/>
            <person name="Schaberg P.G."/>
            <person name="Yang J."/>
            <person name="Wegrzyn J.L."/>
            <person name="Swenson N.G."/>
        </authorList>
    </citation>
    <scope>NUCLEOTIDE SEQUENCE</scope>
    <source>
        <strain evidence="1">NS2018</strain>
    </source>
</reference>
<keyword evidence="2" id="KW-1185">Reference proteome</keyword>